<reference evidence="2" key="1">
    <citation type="submission" date="2021-06" db="EMBL/GenBank/DDBJ databases">
        <authorList>
            <person name="Kallberg Y."/>
            <person name="Tangrot J."/>
            <person name="Rosling A."/>
        </authorList>
    </citation>
    <scope>NUCLEOTIDE SEQUENCE</scope>
    <source>
        <strain evidence="2">87-6 pot B 2015</strain>
    </source>
</reference>
<proteinExistence type="predicted"/>
<dbReference type="AlphaFoldDB" id="A0A9N9DI94"/>
<dbReference type="EMBL" id="CAJVPP010003987">
    <property type="protein sequence ID" value="CAG8641510.1"/>
    <property type="molecule type" value="Genomic_DNA"/>
</dbReference>
<name>A0A9N9DI94_FUNMO</name>
<comment type="caution">
    <text evidence="2">The sequence shown here is derived from an EMBL/GenBank/DDBJ whole genome shotgun (WGS) entry which is preliminary data.</text>
</comment>
<evidence type="ECO:0000256" key="1">
    <source>
        <dbReference type="SAM" id="MobiDB-lite"/>
    </source>
</evidence>
<protein>
    <submittedName>
        <fullName evidence="2">10802_t:CDS:1</fullName>
    </submittedName>
</protein>
<dbReference type="Proteomes" id="UP000789375">
    <property type="component" value="Unassembled WGS sequence"/>
</dbReference>
<evidence type="ECO:0000313" key="3">
    <source>
        <dbReference type="Proteomes" id="UP000789375"/>
    </source>
</evidence>
<organism evidence="2 3">
    <name type="scientific">Funneliformis mosseae</name>
    <name type="common">Endomycorrhizal fungus</name>
    <name type="synonym">Glomus mosseae</name>
    <dbReference type="NCBI Taxonomy" id="27381"/>
    <lineage>
        <taxon>Eukaryota</taxon>
        <taxon>Fungi</taxon>
        <taxon>Fungi incertae sedis</taxon>
        <taxon>Mucoromycota</taxon>
        <taxon>Glomeromycotina</taxon>
        <taxon>Glomeromycetes</taxon>
        <taxon>Glomerales</taxon>
        <taxon>Glomeraceae</taxon>
        <taxon>Funneliformis</taxon>
    </lineage>
</organism>
<evidence type="ECO:0000313" key="2">
    <source>
        <dbReference type="EMBL" id="CAG8641510.1"/>
    </source>
</evidence>
<sequence length="73" mass="8526">MQSPSSLFNDGIGTIDGGTVETTNDDDYERDHTPSLRDFPQYSDEYESEEVETKKMQRFYPYRNQYQIDASCL</sequence>
<gene>
    <name evidence="2" type="ORF">FMOSSE_LOCUS11012</name>
</gene>
<accession>A0A9N9DI94</accession>
<keyword evidence="3" id="KW-1185">Reference proteome</keyword>
<feature type="region of interest" description="Disordered" evidence="1">
    <location>
        <begin position="1"/>
        <end position="52"/>
    </location>
</feature>